<dbReference type="GO" id="GO:0004527">
    <property type="term" value="F:exonuclease activity"/>
    <property type="evidence" value="ECO:0007669"/>
    <property type="project" value="UniProtKB-KW"/>
</dbReference>
<protein>
    <submittedName>
        <fullName evidence="2">Metal-dependent hydrolase, endonuclease/exonuclease/phosphatase family</fullName>
    </submittedName>
</protein>
<dbReference type="AlphaFoldDB" id="A0A1I1G8F3"/>
<dbReference type="OrthoDB" id="155529at2"/>
<sequence length="251" mass="27259">MRVATFNILNGRSPDRQDVDIAAFADAIKSLDADVLALQEVDRFQVRSGRADLTAVAAEATGADEHLFVAALAGTPGTTWTAATGEEQPDSAAYGISLLSRYPVHAWETVRLPRVPTPAPVRHPGRRLPSIVRDEPRVAVAAVVETPLGTITIANTHLSFVRWWNGRQLRLLTRSLAHLPRPLLLAGDLNMGPDRAALTTGLTSIADHLTFPWDEPCVQLDHLLADPPLRARASVRRLPVSDHLALIADLE</sequence>
<dbReference type="GO" id="GO:0006506">
    <property type="term" value="P:GPI anchor biosynthetic process"/>
    <property type="evidence" value="ECO:0007669"/>
    <property type="project" value="TreeGrafter"/>
</dbReference>
<accession>A0A1I1G8F3</accession>
<evidence type="ECO:0000313" key="2">
    <source>
        <dbReference type="EMBL" id="SFC05623.1"/>
    </source>
</evidence>
<keyword evidence="3" id="KW-1185">Reference proteome</keyword>
<dbReference type="Pfam" id="PF03372">
    <property type="entry name" value="Exo_endo_phos"/>
    <property type="match status" value="1"/>
</dbReference>
<keyword evidence="2" id="KW-0269">Exonuclease</keyword>
<dbReference type="InterPro" id="IPR051916">
    <property type="entry name" value="GPI-anchor_lipid_remodeler"/>
</dbReference>
<evidence type="ECO:0000313" key="3">
    <source>
        <dbReference type="Proteomes" id="UP000198832"/>
    </source>
</evidence>
<evidence type="ECO:0000259" key="1">
    <source>
        <dbReference type="Pfam" id="PF03372"/>
    </source>
</evidence>
<dbReference type="RefSeq" id="WP_091121286.1">
    <property type="nucleotide sequence ID" value="NZ_FOLB01000003.1"/>
</dbReference>
<organism evidence="2 3">
    <name type="scientific">Nocardioides terrae</name>
    <dbReference type="NCBI Taxonomy" id="574651"/>
    <lineage>
        <taxon>Bacteria</taxon>
        <taxon>Bacillati</taxon>
        <taxon>Actinomycetota</taxon>
        <taxon>Actinomycetes</taxon>
        <taxon>Propionibacteriales</taxon>
        <taxon>Nocardioidaceae</taxon>
        <taxon>Nocardioides</taxon>
    </lineage>
</organism>
<dbReference type="GO" id="GO:0016020">
    <property type="term" value="C:membrane"/>
    <property type="evidence" value="ECO:0007669"/>
    <property type="project" value="GOC"/>
</dbReference>
<dbReference type="EMBL" id="FOLB01000003">
    <property type="protein sequence ID" value="SFC05623.1"/>
    <property type="molecule type" value="Genomic_DNA"/>
</dbReference>
<dbReference type="InterPro" id="IPR005135">
    <property type="entry name" value="Endo/exonuclease/phosphatase"/>
</dbReference>
<dbReference type="Gene3D" id="3.60.10.10">
    <property type="entry name" value="Endonuclease/exonuclease/phosphatase"/>
    <property type="match status" value="1"/>
</dbReference>
<dbReference type="GO" id="GO:0004519">
    <property type="term" value="F:endonuclease activity"/>
    <property type="evidence" value="ECO:0007669"/>
    <property type="project" value="UniProtKB-KW"/>
</dbReference>
<keyword evidence="2" id="KW-0255">Endonuclease</keyword>
<keyword evidence="2" id="KW-0378">Hydrolase</keyword>
<reference evidence="2 3" key="1">
    <citation type="submission" date="2016-10" db="EMBL/GenBank/DDBJ databases">
        <authorList>
            <person name="de Groot N.N."/>
        </authorList>
    </citation>
    <scope>NUCLEOTIDE SEQUENCE [LARGE SCALE GENOMIC DNA]</scope>
    <source>
        <strain evidence="2 3">CGMCC 1.7056</strain>
    </source>
</reference>
<dbReference type="Proteomes" id="UP000198832">
    <property type="component" value="Unassembled WGS sequence"/>
</dbReference>
<dbReference type="InterPro" id="IPR036691">
    <property type="entry name" value="Endo/exonu/phosph_ase_sf"/>
</dbReference>
<name>A0A1I1G8F3_9ACTN</name>
<dbReference type="PANTHER" id="PTHR14859">
    <property type="entry name" value="CALCOFLUOR WHITE HYPERSENSITIVE PROTEIN PRECURSOR"/>
    <property type="match status" value="1"/>
</dbReference>
<dbReference type="SUPFAM" id="SSF56219">
    <property type="entry name" value="DNase I-like"/>
    <property type="match status" value="1"/>
</dbReference>
<dbReference type="STRING" id="574651.SAMN04487968_103223"/>
<dbReference type="PANTHER" id="PTHR14859:SF1">
    <property type="entry name" value="PGAP2-INTERACTING PROTEIN"/>
    <property type="match status" value="1"/>
</dbReference>
<keyword evidence="2" id="KW-0540">Nuclease</keyword>
<gene>
    <name evidence="2" type="ORF">SAMN04487968_103223</name>
</gene>
<proteinExistence type="predicted"/>
<feature type="domain" description="Endonuclease/exonuclease/phosphatase" evidence="1">
    <location>
        <begin position="4"/>
        <end position="243"/>
    </location>
</feature>